<keyword evidence="3" id="KW-1003">Cell membrane</keyword>
<evidence type="ECO:0000256" key="5">
    <source>
        <dbReference type="ARBA" id="ARBA00022989"/>
    </source>
</evidence>
<dbReference type="InterPro" id="IPR003317">
    <property type="entry name" value="Cyt-d_oxidase_su2"/>
</dbReference>
<keyword evidence="6 7" id="KW-0472">Membrane</keyword>
<protein>
    <submittedName>
        <fullName evidence="8">Cytochrome bd ubiquinol oxidase I/II subunit 2</fullName>
    </submittedName>
</protein>
<dbReference type="EMBL" id="CP025989">
    <property type="protein sequence ID" value="AWD33508.1"/>
    <property type="molecule type" value="Genomic_DNA"/>
</dbReference>
<reference evidence="8 9" key="1">
    <citation type="journal article" date="2018" name="Genome Biol. Evol.">
        <title>The Genome Sequence of "Candidatus Fokinia solitaria": Insights on Reductive Evolution in Rickettsiales.</title>
        <authorList>
            <person name="Floriano A.M."/>
            <person name="Castelli M."/>
            <person name="Krenek S."/>
            <person name="Berendonk T.U."/>
            <person name="Bazzocchi C."/>
            <person name="Petroni G."/>
            <person name="Sassera D."/>
        </authorList>
    </citation>
    <scope>NUCLEOTIDE SEQUENCE [LARGE SCALE GENOMIC DNA]</scope>
    <source>
        <strain evidence="8">Rio ETE_ALG 3VII</strain>
    </source>
</reference>
<dbReference type="GO" id="GO:0070069">
    <property type="term" value="C:cytochrome complex"/>
    <property type="evidence" value="ECO:0007669"/>
    <property type="project" value="TreeGrafter"/>
</dbReference>
<dbReference type="Pfam" id="PF02322">
    <property type="entry name" value="Cyt_bd_oxida_II"/>
    <property type="match status" value="1"/>
</dbReference>
<keyword evidence="4 7" id="KW-0812">Transmembrane</keyword>
<organism evidence="8 9">
    <name type="scientific">Candidatus Fokinia solitaria</name>
    <dbReference type="NCBI Taxonomy" id="1802984"/>
    <lineage>
        <taxon>Bacteria</taxon>
        <taxon>Pseudomonadati</taxon>
        <taxon>Pseudomonadota</taxon>
        <taxon>Alphaproteobacteria</taxon>
        <taxon>Rickettsiales</taxon>
        <taxon>Candidatus Midichloriaceae</taxon>
        <taxon>Candidatus Fokinia</taxon>
    </lineage>
</organism>
<gene>
    <name evidence="8" type="ORF">Fsol_00732</name>
</gene>
<dbReference type="OrthoDB" id="9776710at2"/>
<dbReference type="AlphaFoldDB" id="A0A2U8BT64"/>
<feature type="transmembrane region" description="Helical" evidence="7">
    <location>
        <begin position="117"/>
        <end position="141"/>
    </location>
</feature>
<evidence type="ECO:0000256" key="6">
    <source>
        <dbReference type="ARBA" id="ARBA00023136"/>
    </source>
</evidence>
<accession>A0A2U8BT64</accession>
<evidence type="ECO:0000256" key="1">
    <source>
        <dbReference type="ARBA" id="ARBA00004651"/>
    </source>
</evidence>
<comment type="subcellular location">
    <subcellularLocation>
        <location evidence="1">Cell membrane</location>
        <topology evidence="1">Multi-pass membrane protein</topology>
    </subcellularLocation>
</comment>
<keyword evidence="9" id="KW-1185">Reference proteome</keyword>
<evidence type="ECO:0000256" key="4">
    <source>
        <dbReference type="ARBA" id="ARBA00022692"/>
    </source>
</evidence>
<evidence type="ECO:0000313" key="8">
    <source>
        <dbReference type="EMBL" id="AWD33508.1"/>
    </source>
</evidence>
<dbReference type="GO" id="GO:0016682">
    <property type="term" value="F:oxidoreductase activity, acting on diphenols and related substances as donors, oxygen as acceptor"/>
    <property type="evidence" value="ECO:0007669"/>
    <property type="project" value="TreeGrafter"/>
</dbReference>
<evidence type="ECO:0000256" key="2">
    <source>
        <dbReference type="ARBA" id="ARBA00007543"/>
    </source>
</evidence>
<feature type="transmembrane region" description="Helical" evidence="7">
    <location>
        <begin position="88"/>
        <end position="105"/>
    </location>
</feature>
<dbReference type="GO" id="GO:0009055">
    <property type="term" value="F:electron transfer activity"/>
    <property type="evidence" value="ECO:0007669"/>
    <property type="project" value="TreeGrafter"/>
</dbReference>
<dbReference type="RefSeq" id="WP_108673513.1">
    <property type="nucleotide sequence ID" value="NZ_CP025989.1"/>
</dbReference>
<feature type="transmembrane region" description="Helical" evidence="7">
    <location>
        <begin position="225"/>
        <end position="244"/>
    </location>
</feature>
<dbReference type="GO" id="GO:0005886">
    <property type="term" value="C:plasma membrane"/>
    <property type="evidence" value="ECO:0007669"/>
    <property type="project" value="UniProtKB-SubCell"/>
</dbReference>
<comment type="similarity">
    <text evidence="2">Belongs to the cytochrome ubiquinol oxidase subunit 2 family.</text>
</comment>
<name>A0A2U8BT64_9RICK</name>
<sequence>MIAYILQNHLADIFGFLVTLALYMYCMLDGCDLGVGMLLVRYKSRAKRDSIIGSIAPFWDANETWLVLWVGLITIAFPQAHGEILGKLYIHVFMLLFLLILRGVSFELRLKTSYYSLWSNIFMISSFGMSFTMGHMIFYYISGFSNGITQFVSCCAGGMAFIMGFSALGEMWISLTQKIRVSSEYPRKIENDVSGLLYGFALFSMLAYAILFHEDEVMFGRLLKLGYYSAIPIMLNFICGFLAVYMQRLLYRWSNFLFLVSMFCFFAAFFIFSAMVVYPYISPYSILLVDGAAHEKSLIAILISALIFVPLLLIYTMVVHIAFRGKLHNIDY</sequence>
<feature type="transmembrane region" description="Helical" evidence="7">
    <location>
        <begin position="147"/>
        <end position="173"/>
    </location>
</feature>
<dbReference type="Proteomes" id="UP000244519">
    <property type="component" value="Chromosome"/>
</dbReference>
<dbReference type="KEGG" id="fso:Fsol_00732"/>
<evidence type="ECO:0000256" key="3">
    <source>
        <dbReference type="ARBA" id="ARBA00022475"/>
    </source>
</evidence>
<feature type="transmembrane region" description="Helical" evidence="7">
    <location>
        <begin position="13"/>
        <end position="40"/>
    </location>
</feature>
<feature type="transmembrane region" description="Helical" evidence="7">
    <location>
        <begin position="193"/>
        <end position="213"/>
    </location>
</feature>
<dbReference type="GO" id="GO:0019646">
    <property type="term" value="P:aerobic electron transport chain"/>
    <property type="evidence" value="ECO:0007669"/>
    <property type="project" value="TreeGrafter"/>
</dbReference>
<proteinExistence type="inferred from homology"/>
<feature type="transmembrane region" description="Helical" evidence="7">
    <location>
        <begin position="256"/>
        <end position="278"/>
    </location>
</feature>
<keyword evidence="5 7" id="KW-1133">Transmembrane helix</keyword>
<evidence type="ECO:0000313" key="9">
    <source>
        <dbReference type="Proteomes" id="UP000244519"/>
    </source>
</evidence>
<evidence type="ECO:0000256" key="7">
    <source>
        <dbReference type="SAM" id="Phobius"/>
    </source>
</evidence>
<feature type="transmembrane region" description="Helical" evidence="7">
    <location>
        <begin position="298"/>
        <end position="323"/>
    </location>
</feature>
<dbReference type="PANTHER" id="PTHR43141:SF4">
    <property type="entry name" value="CYTOCHROME BD2 SUBUNIT II"/>
    <property type="match status" value="1"/>
</dbReference>
<feature type="transmembrane region" description="Helical" evidence="7">
    <location>
        <begin position="61"/>
        <end position="82"/>
    </location>
</feature>
<dbReference type="PANTHER" id="PTHR43141">
    <property type="entry name" value="CYTOCHROME BD2 SUBUNIT II"/>
    <property type="match status" value="1"/>
</dbReference>